<keyword evidence="3" id="KW-1185">Reference proteome</keyword>
<dbReference type="Gene3D" id="3.90.1200.10">
    <property type="match status" value="1"/>
</dbReference>
<feature type="domain" description="Aminoglycoside phosphotransferase" evidence="1">
    <location>
        <begin position="30"/>
        <end position="242"/>
    </location>
</feature>
<sequence>MIKINNINLDNIKKDKNFLKKIGIDSNEEFRLLGQGEYNINYLFNSKTFNKDLVLRIAVDSQMNLDDQISYEYKSLNLLRNTDRTPKAIYCDSSKNLIPYDFLVMEYLPGRHLDYKEDLKIAAEILADIHNEPVPKYNHLLKPENPIESIYSECLEMFKVYSESTCAKVEIKDSIECLLKKGKSIKTKDIGRRTIINTELNSGNFLINGKNHNNYIIDWEKPLYAYPAQDLGHFLAPTTTFWKTDTILSKEEIDLFIEEYCKHSNQYKDKEALYSSVKSYLSINCLRGITWCSMAYVEYQDPDKIIVNDYTYKKIKAYLSKDFLKRIEKEYLNEY</sequence>
<reference evidence="2 3" key="1">
    <citation type="submission" date="2016-02" db="EMBL/GenBank/DDBJ databases">
        <title>Genome sequence of Tissierella creatinophila DSM 6911.</title>
        <authorList>
            <person name="Poehlein A."/>
            <person name="Daniel R."/>
        </authorList>
    </citation>
    <scope>NUCLEOTIDE SEQUENCE [LARGE SCALE GENOMIC DNA]</scope>
    <source>
        <strain evidence="2 3">DSM 6911</strain>
    </source>
</reference>
<dbReference type="InterPro" id="IPR051678">
    <property type="entry name" value="AGP_Transferase"/>
</dbReference>
<evidence type="ECO:0000313" key="3">
    <source>
        <dbReference type="Proteomes" id="UP000186112"/>
    </source>
</evidence>
<dbReference type="InterPro" id="IPR002575">
    <property type="entry name" value="Aminoglycoside_PTrfase"/>
</dbReference>
<dbReference type="Pfam" id="PF01636">
    <property type="entry name" value="APH"/>
    <property type="match status" value="1"/>
</dbReference>
<evidence type="ECO:0000259" key="1">
    <source>
        <dbReference type="Pfam" id="PF01636"/>
    </source>
</evidence>
<accession>A0A1U7M655</accession>
<dbReference type="EMBL" id="LTDM01000018">
    <property type="protein sequence ID" value="OLS02766.1"/>
    <property type="molecule type" value="Genomic_DNA"/>
</dbReference>
<dbReference type="PANTHER" id="PTHR21310">
    <property type="entry name" value="AMINOGLYCOSIDE PHOSPHOTRANSFERASE-RELATED-RELATED"/>
    <property type="match status" value="1"/>
</dbReference>
<dbReference type="InterPro" id="IPR011009">
    <property type="entry name" value="Kinase-like_dom_sf"/>
</dbReference>
<proteinExistence type="predicted"/>
<evidence type="ECO:0000313" key="2">
    <source>
        <dbReference type="EMBL" id="OLS02766.1"/>
    </source>
</evidence>
<dbReference type="PANTHER" id="PTHR21310:SF15">
    <property type="entry name" value="AMINOGLYCOSIDE PHOSPHOTRANSFERASE DOMAIN-CONTAINING PROTEIN"/>
    <property type="match status" value="1"/>
</dbReference>
<dbReference type="RefSeq" id="WP_233120155.1">
    <property type="nucleotide sequence ID" value="NZ_LTDM01000018.1"/>
</dbReference>
<keyword evidence="2" id="KW-0808">Transferase</keyword>
<organism evidence="2 3">
    <name type="scientific">Tissierella creatinophila DSM 6911</name>
    <dbReference type="NCBI Taxonomy" id="1123403"/>
    <lineage>
        <taxon>Bacteria</taxon>
        <taxon>Bacillati</taxon>
        <taxon>Bacillota</taxon>
        <taxon>Tissierellia</taxon>
        <taxon>Tissierellales</taxon>
        <taxon>Tissierellaceae</taxon>
        <taxon>Tissierella</taxon>
    </lineage>
</organism>
<gene>
    <name evidence="2" type="ORF">TICRE_12510</name>
</gene>
<dbReference type="SUPFAM" id="SSF56112">
    <property type="entry name" value="Protein kinase-like (PK-like)"/>
    <property type="match status" value="1"/>
</dbReference>
<protein>
    <submittedName>
        <fullName evidence="2">Phosphotransferase enzyme family protein</fullName>
    </submittedName>
</protein>
<dbReference type="Gene3D" id="3.30.200.20">
    <property type="entry name" value="Phosphorylase Kinase, domain 1"/>
    <property type="match status" value="1"/>
</dbReference>
<comment type="caution">
    <text evidence="2">The sequence shown here is derived from an EMBL/GenBank/DDBJ whole genome shotgun (WGS) entry which is preliminary data.</text>
</comment>
<dbReference type="GO" id="GO:0016740">
    <property type="term" value="F:transferase activity"/>
    <property type="evidence" value="ECO:0007669"/>
    <property type="project" value="UniProtKB-KW"/>
</dbReference>
<name>A0A1U7M655_TISCR</name>
<dbReference type="Proteomes" id="UP000186112">
    <property type="component" value="Unassembled WGS sequence"/>
</dbReference>
<dbReference type="AlphaFoldDB" id="A0A1U7M655"/>